<sequence length="56" mass="6105">MPTTGHYRSNKNNHLDLMIETTVGELFVISHDVDDVLLPGAPVWLSFASSGVILVP</sequence>
<reference evidence="2" key="1">
    <citation type="journal article" date="2019" name="Int. J. Syst. Evol. Microbiol.">
        <title>The Global Catalogue of Microorganisms (GCM) 10K type strain sequencing project: providing services to taxonomists for standard genome sequencing and annotation.</title>
        <authorList>
            <consortium name="The Broad Institute Genomics Platform"/>
            <consortium name="The Broad Institute Genome Sequencing Center for Infectious Disease"/>
            <person name="Wu L."/>
            <person name="Ma J."/>
        </authorList>
    </citation>
    <scope>NUCLEOTIDE SEQUENCE [LARGE SCALE GENOMIC DNA]</scope>
    <source>
        <strain evidence="2">NCAIM B.01391</strain>
    </source>
</reference>
<organism evidence="1 2">
    <name type="scientific">Bosea eneae</name>
    <dbReference type="NCBI Taxonomy" id="151454"/>
    <lineage>
        <taxon>Bacteria</taxon>
        <taxon>Pseudomonadati</taxon>
        <taxon>Pseudomonadota</taxon>
        <taxon>Alphaproteobacteria</taxon>
        <taxon>Hyphomicrobiales</taxon>
        <taxon>Boseaceae</taxon>
        <taxon>Bosea</taxon>
    </lineage>
</organism>
<name>A0ABW0IU96_9HYPH</name>
<accession>A0ABW0IU96</accession>
<evidence type="ECO:0000313" key="2">
    <source>
        <dbReference type="Proteomes" id="UP001596053"/>
    </source>
</evidence>
<comment type="caution">
    <text evidence="1">The sequence shown here is derived from an EMBL/GenBank/DDBJ whole genome shotgun (WGS) entry which is preliminary data.</text>
</comment>
<evidence type="ECO:0000313" key="1">
    <source>
        <dbReference type="EMBL" id="MFC5420696.1"/>
    </source>
</evidence>
<evidence type="ECO:0008006" key="3">
    <source>
        <dbReference type="Google" id="ProtNLM"/>
    </source>
</evidence>
<dbReference type="RefSeq" id="WP_377799095.1">
    <property type="nucleotide sequence ID" value="NZ_JBHSLW010000019.1"/>
</dbReference>
<proteinExistence type="predicted"/>
<dbReference type="Proteomes" id="UP001596053">
    <property type="component" value="Unassembled WGS sequence"/>
</dbReference>
<dbReference type="EMBL" id="JBHSLW010000019">
    <property type="protein sequence ID" value="MFC5420696.1"/>
    <property type="molecule type" value="Genomic_DNA"/>
</dbReference>
<gene>
    <name evidence="1" type="ORF">ACFPOB_14110</name>
</gene>
<protein>
    <recommendedName>
        <fullName evidence="3">Transport-associated OB type 2 domain-containing protein</fullName>
    </recommendedName>
</protein>
<keyword evidence="2" id="KW-1185">Reference proteome</keyword>